<dbReference type="PANTHER" id="PTHR32089:SF112">
    <property type="entry name" value="LYSOZYME-LIKE PROTEIN-RELATED"/>
    <property type="match status" value="1"/>
</dbReference>
<dbReference type="GO" id="GO:0007165">
    <property type="term" value="P:signal transduction"/>
    <property type="evidence" value="ECO:0007669"/>
    <property type="project" value="UniProtKB-KW"/>
</dbReference>
<proteinExistence type="predicted"/>
<keyword evidence="3" id="KW-1133">Transmembrane helix</keyword>
<dbReference type="SUPFAM" id="SSF58104">
    <property type="entry name" value="Methyl-accepting chemotaxis protein (MCP) signaling domain"/>
    <property type="match status" value="1"/>
</dbReference>
<dbReference type="Pfam" id="PF00015">
    <property type="entry name" value="MCPsignal"/>
    <property type="match status" value="1"/>
</dbReference>
<dbReference type="PROSITE" id="PS50111">
    <property type="entry name" value="CHEMOTAXIS_TRANSDUC_2"/>
    <property type="match status" value="1"/>
</dbReference>
<dbReference type="SMART" id="SM00283">
    <property type="entry name" value="MA"/>
    <property type="match status" value="1"/>
</dbReference>
<dbReference type="PANTHER" id="PTHR32089">
    <property type="entry name" value="METHYL-ACCEPTING CHEMOTAXIS PROTEIN MCPB"/>
    <property type="match status" value="1"/>
</dbReference>
<evidence type="ECO:0000256" key="2">
    <source>
        <dbReference type="PROSITE-ProRule" id="PRU00284"/>
    </source>
</evidence>
<dbReference type="AlphaFoldDB" id="A0A9X3XPX4"/>
<keyword evidence="1 2" id="KW-0807">Transducer</keyword>
<evidence type="ECO:0000256" key="1">
    <source>
        <dbReference type="ARBA" id="ARBA00023224"/>
    </source>
</evidence>
<gene>
    <name evidence="5" type="ORF">NE398_15455</name>
</gene>
<dbReference type="Gene3D" id="1.10.287.950">
    <property type="entry name" value="Methyl-accepting chemotaxis protein"/>
    <property type="match status" value="1"/>
</dbReference>
<evidence type="ECO:0000259" key="4">
    <source>
        <dbReference type="PROSITE" id="PS50111"/>
    </source>
</evidence>
<keyword evidence="3" id="KW-0812">Transmembrane</keyword>
<keyword evidence="3" id="KW-0472">Membrane</keyword>
<evidence type="ECO:0000256" key="3">
    <source>
        <dbReference type="SAM" id="Phobius"/>
    </source>
</evidence>
<accession>A0A9X3XPX4</accession>
<dbReference type="Proteomes" id="UP001141183">
    <property type="component" value="Unassembled WGS sequence"/>
</dbReference>
<dbReference type="InterPro" id="IPR004089">
    <property type="entry name" value="MCPsignal_dom"/>
</dbReference>
<evidence type="ECO:0000313" key="6">
    <source>
        <dbReference type="Proteomes" id="UP001141183"/>
    </source>
</evidence>
<dbReference type="GO" id="GO:0016020">
    <property type="term" value="C:membrane"/>
    <property type="evidence" value="ECO:0007669"/>
    <property type="project" value="InterPro"/>
</dbReference>
<keyword evidence="6" id="KW-1185">Reference proteome</keyword>
<reference evidence="5" key="1">
    <citation type="submission" date="2022-05" db="EMBL/GenBank/DDBJ databases">
        <title>Draft genome sequence of Clostridium tertium strain CP3 isolated from Peru.</title>
        <authorList>
            <person name="Hurtado R."/>
            <person name="Lima L."/>
            <person name="Sousa T."/>
            <person name="Jaiswal A.K."/>
            <person name="Tiwari S."/>
            <person name="Maturrano L."/>
            <person name="Brenig B."/>
            <person name="Azevedo V."/>
        </authorList>
    </citation>
    <scope>NUCLEOTIDE SEQUENCE</scope>
    <source>
        <strain evidence="5">CP3</strain>
    </source>
</reference>
<feature type="domain" description="Methyl-accepting transducer" evidence="4">
    <location>
        <begin position="379"/>
        <end position="629"/>
    </location>
</feature>
<feature type="transmembrane region" description="Helical" evidence="3">
    <location>
        <begin position="40"/>
        <end position="61"/>
    </location>
</feature>
<feature type="transmembrane region" description="Helical" evidence="3">
    <location>
        <begin position="285"/>
        <end position="307"/>
    </location>
</feature>
<evidence type="ECO:0000313" key="5">
    <source>
        <dbReference type="EMBL" id="MDC4241534.1"/>
    </source>
</evidence>
<dbReference type="RefSeq" id="WP_272470568.1">
    <property type="nucleotide sequence ID" value="NZ_JAMRYU010000016.1"/>
</dbReference>
<sequence>MSKKSKRIKFEEKVNKDIEFRDSRKLKSSNKRRLTITQKILIFLITITLISSLSLAAYSSLISYRNEKARVNEVLEQTKGFGKSLISNMIVDLEDLIYSVEKGIKDKDRANSFIDSFMKNNLDVTSIAVKNEKNEFIAYSGELSRSYVDGLTFVQGGSMGVSWSNAIISGDKGFIVIKVNIDNKDYFLQVSTSMFQEQIDAINMDGIEVNLTDSFGTIMASNNKEKINTKLNDELSKIIEQNKEENEVKIGNNSKIFTYHKFTNDFKITSIYDKSSLNKSIITSIVYTLIITIIFSVVIILVASIIIKKYLNAIIDINNMSKSMGEKDFTKRSKIDLDDEIGDVIRELNNSFGILTTVMKDNLSLSEVLNENTTKIDESSNEMYEASKQVATSIENISVVTQQQADSMVNISNNVNVLGDSIKEVSKTINVLNNLYSVLSTNAKSNNEGMQELLVDNSDLQKSIKDLSNDILDISASTNKINDFVNIIDDIANSINLISINASIEAVHAGEFGKGFAVVAKEINKLAENSKEATEIIKITTSDIHKKINRTVDILEQTRNVSIKESNSVKNTAESLKVISDEIMVMRSAIESIINSNNVVTSKKEEILYIVESSAASMEEIAAATEEITAITEEQFSSTEEIMNMAANLRELAKKMEESIGEFKV</sequence>
<organism evidence="5 6">
    <name type="scientific">Clostridium tertium</name>
    <dbReference type="NCBI Taxonomy" id="1559"/>
    <lineage>
        <taxon>Bacteria</taxon>
        <taxon>Bacillati</taxon>
        <taxon>Bacillota</taxon>
        <taxon>Clostridia</taxon>
        <taxon>Eubacteriales</taxon>
        <taxon>Clostridiaceae</taxon>
        <taxon>Clostridium</taxon>
    </lineage>
</organism>
<name>A0A9X3XPX4_9CLOT</name>
<protein>
    <submittedName>
        <fullName evidence="5">Methyl-accepting chemotaxis protein</fullName>
    </submittedName>
</protein>
<dbReference type="EMBL" id="JAMRYU010000016">
    <property type="protein sequence ID" value="MDC4241534.1"/>
    <property type="molecule type" value="Genomic_DNA"/>
</dbReference>
<comment type="caution">
    <text evidence="5">The sequence shown here is derived from an EMBL/GenBank/DDBJ whole genome shotgun (WGS) entry which is preliminary data.</text>
</comment>
<dbReference type="Gene3D" id="6.10.340.10">
    <property type="match status" value="1"/>
</dbReference>